<reference evidence="4" key="1">
    <citation type="journal article" date="2019" name="Int. J. Syst. Evol. Microbiol.">
        <title>The Global Catalogue of Microorganisms (GCM) 10K type strain sequencing project: providing services to taxonomists for standard genome sequencing and annotation.</title>
        <authorList>
            <consortium name="The Broad Institute Genomics Platform"/>
            <consortium name="The Broad Institute Genome Sequencing Center for Infectious Disease"/>
            <person name="Wu L."/>
            <person name="Ma J."/>
        </authorList>
    </citation>
    <scope>NUCLEOTIDE SEQUENCE [LARGE SCALE GENOMIC DNA]</scope>
    <source>
        <strain evidence="4">KCTC 12848</strain>
    </source>
</reference>
<evidence type="ECO:0000313" key="3">
    <source>
        <dbReference type="EMBL" id="MFC5060308.1"/>
    </source>
</evidence>
<proteinExistence type="predicted"/>
<evidence type="ECO:0000256" key="2">
    <source>
        <dbReference type="SAM" id="Phobius"/>
    </source>
</evidence>
<dbReference type="RefSeq" id="WP_344043968.1">
    <property type="nucleotide sequence ID" value="NZ_BAAAKE010000055.1"/>
</dbReference>
<sequence>MMEGPGARAERDERAMNRVLLALLAVAVTNAAVAVVDGVLWAWWVGGLCLSGALLVGLVDFGEPAGAGSRAPVGERRRETDSPTVR</sequence>
<feature type="transmembrane region" description="Helical" evidence="2">
    <location>
        <begin position="41"/>
        <end position="61"/>
    </location>
</feature>
<dbReference type="Proteomes" id="UP001595833">
    <property type="component" value="Unassembled WGS sequence"/>
</dbReference>
<evidence type="ECO:0000256" key="1">
    <source>
        <dbReference type="SAM" id="MobiDB-lite"/>
    </source>
</evidence>
<keyword evidence="4" id="KW-1185">Reference proteome</keyword>
<comment type="caution">
    <text evidence="3">The sequence shown here is derived from an EMBL/GenBank/DDBJ whole genome shotgun (WGS) entry which is preliminary data.</text>
</comment>
<organism evidence="3 4">
    <name type="scientific">Saccharothrix xinjiangensis</name>
    <dbReference type="NCBI Taxonomy" id="204798"/>
    <lineage>
        <taxon>Bacteria</taxon>
        <taxon>Bacillati</taxon>
        <taxon>Actinomycetota</taxon>
        <taxon>Actinomycetes</taxon>
        <taxon>Pseudonocardiales</taxon>
        <taxon>Pseudonocardiaceae</taxon>
        <taxon>Saccharothrix</taxon>
    </lineage>
</organism>
<keyword evidence="2" id="KW-0472">Membrane</keyword>
<protein>
    <submittedName>
        <fullName evidence="3">Uncharacterized protein</fullName>
    </submittedName>
</protein>
<feature type="region of interest" description="Disordered" evidence="1">
    <location>
        <begin position="64"/>
        <end position="86"/>
    </location>
</feature>
<feature type="compositionally biased region" description="Basic and acidic residues" evidence="1">
    <location>
        <begin position="73"/>
        <end position="86"/>
    </location>
</feature>
<evidence type="ECO:0000313" key="4">
    <source>
        <dbReference type="Proteomes" id="UP001595833"/>
    </source>
</evidence>
<keyword evidence="2" id="KW-1133">Transmembrane helix</keyword>
<accession>A0ABV9YC44</accession>
<name>A0ABV9YC44_9PSEU</name>
<keyword evidence="2" id="KW-0812">Transmembrane</keyword>
<gene>
    <name evidence="3" type="ORF">ACFPFM_41915</name>
</gene>
<dbReference type="EMBL" id="JBHSJB010000053">
    <property type="protein sequence ID" value="MFC5060308.1"/>
    <property type="molecule type" value="Genomic_DNA"/>
</dbReference>